<feature type="domain" description="Exoribonuclease phosphorolytic" evidence="2">
    <location>
        <begin position="74"/>
        <end position="126"/>
    </location>
</feature>
<dbReference type="GO" id="GO:0003723">
    <property type="term" value="F:RNA binding"/>
    <property type="evidence" value="ECO:0007669"/>
    <property type="project" value="TreeGrafter"/>
</dbReference>
<reference evidence="5" key="2">
    <citation type="submission" date="2019-09" db="UniProtKB">
        <authorList>
            <consortium name="WormBaseParasite"/>
        </authorList>
    </citation>
    <scope>IDENTIFICATION</scope>
</reference>
<dbReference type="EMBL" id="UZAH01025314">
    <property type="protein sequence ID" value="VDO61217.1"/>
    <property type="molecule type" value="Genomic_DNA"/>
</dbReference>
<dbReference type="PANTHER" id="PTHR11953:SF0">
    <property type="entry name" value="EXOSOME COMPLEX COMPONENT RRP41"/>
    <property type="match status" value="1"/>
</dbReference>
<proteinExistence type="inferred from homology"/>
<sequence>MPFIKTDFSIPLAELRKDTGKEKAGGEEGGSNNFRPVCLKCRVFEGTPGSAYAEFGETKVLARLKVKGILDTSRIASQLLSVIKTCVMVHKYSQCSFDVEVTVLSDDGGLLQCAIMAATMALADAEVLTVCFDVRGGHLTSRLIDEFIALATEKAMKLYPVLRKALIATLSVDESSIC</sequence>
<dbReference type="GO" id="GO:0000176">
    <property type="term" value="C:nuclear exosome (RNase complex)"/>
    <property type="evidence" value="ECO:0007669"/>
    <property type="project" value="TreeGrafter"/>
</dbReference>
<organism evidence="4 5">
    <name type="scientific">Heligmosomoides polygyrus</name>
    <name type="common">Parasitic roundworm</name>
    <dbReference type="NCBI Taxonomy" id="6339"/>
    <lineage>
        <taxon>Eukaryota</taxon>
        <taxon>Metazoa</taxon>
        <taxon>Ecdysozoa</taxon>
        <taxon>Nematoda</taxon>
        <taxon>Chromadorea</taxon>
        <taxon>Rhabditida</taxon>
        <taxon>Rhabditina</taxon>
        <taxon>Rhabditomorpha</taxon>
        <taxon>Strongyloidea</taxon>
        <taxon>Heligmosomidae</taxon>
        <taxon>Heligmosomoides</taxon>
    </lineage>
</organism>
<evidence type="ECO:0000313" key="5">
    <source>
        <dbReference type="WBParaSite" id="HPBE_0000443201-mRNA-1"/>
    </source>
</evidence>
<dbReference type="InterPro" id="IPR050080">
    <property type="entry name" value="RNase_PH"/>
</dbReference>
<accession>A0A183FDS2</accession>
<evidence type="ECO:0000256" key="1">
    <source>
        <dbReference type="ARBA" id="ARBA00006678"/>
    </source>
</evidence>
<evidence type="ECO:0000313" key="4">
    <source>
        <dbReference type="Proteomes" id="UP000050761"/>
    </source>
</evidence>
<dbReference type="GO" id="GO:0071051">
    <property type="term" value="P:poly(A)-dependent snoRNA 3'-end processing"/>
    <property type="evidence" value="ECO:0007669"/>
    <property type="project" value="TreeGrafter"/>
</dbReference>
<protein>
    <submittedName>
        <fullName evidence="5">RNase_PH domain-containing protein</fullName>
    </submittedName>
</protein>
<reference evidence="3 4" key="1">
    <citation type="submission" date="2018-11" db="EMBL/GenBank/DDBJ databases">
        <authorList>
            <consortium name="Pathogen Informatics"/>
        </authorList>
    </citation>
    <scope>NUCLEOTIDE SEQUENCE [LARGE SCALE GENOMIC DNA]</scope>
</reference>
<dbReference type="InterPro" id="IPR001247">
    <property type="entry name" value="ExoRNase_PH_dom1"/>
</dbReference>
<dbReference type="GO" id="GO:0005730">
    <property type="term" value="C:nucleolus"/>
    <property type="evidence" value="ECO:0007669"/>
    <property type="project" value="TreeGrafter"/>
</dbReference>
<name>A0A183FDS2_HELPZ</name>
<dbReference type="GO" id="GO:0000177">
    <property type="term" value="C:cytoplasmic exosome (RNase complex)"/>
    <property type="evidence" value="ECO:0007669"/>
    <property type="project" value="TreeGrafter"/>
</dbReference>
<dbReference type="InterPro" id="IPR027408">
    <property type="entry name" value="PNPase/RNase_PH_dom_sf"/>
</dbReference>
<evidence type="ECO:0000259" key="2">
    <source>
        <dbReference type="Pfam" id="PF01138"/>
    </source>
</evidence>
<dbReference type="GO" id="GO:0034475">
    <property type="term" value="P:U4 snRNA 3'-end processing"/>
    <property type="evidence" value="ECO:0007669"/>
    <property type="project" value="TreeGrafter"/>
</dbReference>
<dbReference type="WBParaSite" id="HPBE_0000443201-mRNA-1">
    <property type="protein sequence ID" value="HPBE_0000443201-mRNA-1"/>
    <property type="gene ID" value="HPBE_0000443201"/>
</dbReference>
<gene>
    <name evidence="3" type="ORF">HPBE_LOCUS4433</name>
</gene>
<dbReference type="GO" id="GO:0016075">
    <property type="term" value="P:rRNA catabolic process"/>
    <property type="evidence" value="ECO:0007669"/>
    <property type="project" value="TreeGrafter"/>
</dbReference>
<dbReference type="PANTHER" id="PTHR11953">
    <property type="entry name" value="EXOSOME COMPLEX COMPONENT"/>
    <property type="match status" value="1"/>
</dbReference>
<dbReference type="InterPro" id="IPR020568">
    <property type="entry name" value="Ribosomal_Su5_D2-typ_SF"/>
</dbReference>
<accession>A0A3P7XND8</accession>
<dbReference type="GO" id="GO:0071028">
    <property type="term" value="P:nuclear mRNA surveillance"/>
    <property type="evidence" value="ECO:0007669"/>
    <property type="project" value="TreeGrafter"/>
</dbReference>
<dbReference type="SUPFAM" id="SSF54211">
    <property type="entry name" value="Ribosomal protein S5 domain 2-like"/>
    <property type="match status" value="1"/>
</dbReference>
<comment type="similarity">
    <text evidence="1">Belongs to the RNase PH family.</text>
</comment>
<dbReference type="Proteomes" id="UP000050761">
    <property type="component" value="Unassembled WGS sequence"/>
</dbReference>
<dbReference type="Pfam" id="PF01138">
    <property type="entry name" value="RNase_PH"/>
    <property type="match status" value="1"/>
</dbReference>
<evidence type="ECO:0000313" key="3">
    <source>
        <dbReference type="EMBL" id="VDO61217.1"/>
    </source>
</evidence>
<dbReference type="Gene3D" id="3.30.230.70">
    <property type="entry name" value="GHMP Kinase, N-terminal domain"/>
    <property type="match status" value="2"/>
</dbReference>
<dbReference type="AlphaFoldDB" id="A0A183FDS2"/>
<dbReference type="OrthoDB" id="10264196at2759"/>
<keyword evidence="4" id="KW-1185">Reference proteome</keyword>